<dbReference type="OrthoDB" id="2384430at2759"/>
<dbReference type="SMART" id="SM00671">
    <property type="entry name" value="SEL1"/>
    <property type="match status" value="5"/>
</dbReference>
<dbReference type="SUPFAM" id="SSF81901">
    <property type="entry name" value="HCP-like"/>
    <property type="match status" value="1"/>
</dbReference>
<evidence type="ECO:0000256" key="2">
    <source>
        <dbReference type="ARBA" id="ARBA00022490"/>
    </source>
</evidence>
<accession>A0A1W0WD84</accession>
<dbReference type="EMBL" id="MTYJ01000129">
    <property type="protein sequence ID" value="OQV13160.1"/>
    <property type="molecule type" value="Genomic_DNA"/>
</dbReference>
<dbReference type="Pfam" id="PF08238">
    <property type="entry name" value="Sel1"/>
    <property type="match status" value="4"/>
</dbReference>
<evidence type="ECO:0000256" key="3">
    <source>
        <dbReference type="ARBA" id="ARBA00022737"/>
    </source>
</evidence>
<keyword evidence="9" id="KW-1185">Reference proteome</keyword>
<keyword evidence="3" id="KW-0677">Repeat</keyword>
<sequence length="531" mass="59625">MIICRFVPLFRLRIYGHEIKELPESCETMAEALKMPTGSRISEYAGWNFRTTQSRIWDAAEDATEIQGRCGSQWCKCLRDFALLFCKINDKIEYAEGSGEWAKGAGQGVWAKGAGKGMAKGKPVTTPVRNASRPGGTAPSGKKPPQRSMVHVPKSFDVSQDEVIRKIKLRSGVYRRLTSQDLLKFDTTDDPRIEAEAPRHQQKRDHDVTDLKDETVKFNQALKLYEQGSFVSSFAMFERLAEQNSIPALFYKSIMLYDGMGTNSNPAVAVALMKKVYELAKKSLLDIELRHLACYHIGHAYNSGFGVRHDGAEAVVWWKKAAEEVLFNPDKSVENQTITDAGPLCQTCIGTFYSRDSEEETGPNWEKSFFWHSEAARNGSLESVTQLGLLQWYGLGCIRNDDLAHEYLLNAAEHGNYCAMGHLAVFYTEKLLYESAHMWIGKILSIVEENQNDVEAAVSRMTKPGTHNQDVDGIAKSVAMCFFVLGYLLETGKVMKRDRTLARSFYRKADQIDDDLVGFLGGRLRLGKSES</sequence>
<dbReference type="InterPro" id="IPR011990">
    <property type="entry name" value="TPR-like_helical_dom_sf"/>
</dbReference>
<dbReference type="PANTHER" id="PTHR44554">
    <property type="entry name" value="LRP2-BINDING PROTEIN"/>
    <property type="match status" value="1"/>
</dbReference>
<dbReference type="GO" id="GO:0005737">
    <property type="term" value="C:cytoplasm"/>
    <property type="evidence" value="ECO:0007669"/>
    <property type="project" value="UniProtKB-SubCell"/>
</dbReference>
<organism evidence="8 9">
    <name type="scientific">Hypsibius exemplaris</name>
    <name type="common">Freshwater tardigrade</name>
    <dbReference type="NCBI Taxonomy" id="2072580"/>
    <lineage>
        <taxon>Eukaryota</taxon>
        <taxon>Metazoa</taxon>
        <taxon>Ecdysozoa</taxon>
        <taxon>Tardigrada</taxon>
        <taxon>Eutardigrada</taxon>
        <taxon>Parachela</taxon>
        <taxon>Hypsibioidea</taxon>
        <taxon>Hypsibiidae</taxon>
        <taxon>Hypsibius</taxon>
    </lineage>
</organism>
<comment type="subcellular location">
    <subcellularLocation>
        <location evidence="1">Cytoplasm</location>
    </subcellularLocation>
</comment>
<evidence type="ECO:0000256" key="4">
    <source>
        <dbReference type="ARBA" id="ARBA00022803"/>
    </source>
</evidence>
<evidence type="ECO:0000313" key="9">
    <source>
        <dbReference type="Proteomes" id="UP000192578"/>
    </source>
</evidence>
<comment type="caution">
    <text evidence="8">The sequence shown here is derived from an EMBL/GenBank/DDBJ whole genome shotgun (WGS) entry which is preliminary data.</text>
</comment>
<proteinExistence type="predicted"/>
<dbReference type="AlphaFoldDB" id="A0A1W0WD84"/>
<keyword evidence="2" id="KW-0963">Cytoplasm</keyword>
<keyword evidence="4" id="KW-0802">TPR repeat</keyword>
<dbReference type="InterPro" id="IPR052323">
    <property type="entry name" value="LRP2-binding"/>
</dbReference>
<dbReference type="InterPro" id="IPR006597">
    <property type="entry name" value="Sel1-like"/>
</dbReference>
<protein>
    <recommendedName>
        <fullName evidence="6">LRP2-binding protein</fullName>
    </recommendedName>
</protein>
<evidence type="ECO:0000256" key="6">
    <source>
        <dbReference type="ARBA" id="ARBA00039954"/>
    </source>
</evidence>
<reference evidence="9" key="1">
    <citation type="submission" date="2017-01" db="EMBL/GenBank/DDBJ databases">
        <title>Comparative genomics of anhydrobiosis in the tardigrade Hypsibius dujardini.</title>
        <authorList>
            <person name="Yoshida Y."/>
            <person name="Koutsovoulos G."/>
            <person name="Laetsch D."/>
            <person name="Stevens L."/>
            <person name="Kumar S."/>
            <person name="Horikawa D."/>
            <person name="Ishino K."/>
            <person name="Komine S."/>
            <person name="Tomita M."/>
            <person name="Blaxter M."/>
            <person name="Arakawa K."/>
        </authorList>
    </citation>
    <scope>NUCLEOTIDE SEQUENCE [LARGE SCALE GENOMIC DNA]</scope>
    <source>
        <strain evidence="9">Z151</strain>
    </source>
</reference>
<evidence type="ECO:0000256" key="5">
    <source>
        <dbReference type="ARBA" id="ARBA00037614"/>
    </source>
</evidence>
<gene>
    <name evidence="8" type="ORF">BV898_12591</name>
</gene>
<comment type="function">
    <text evidence="5">May act as an adapter that regulates LRP2 function.</text>
</comment>
<dbReference type="Proteomes" id="UP000192578">
    <property type="component" value="Unassembled WGS sequence"/>
</dbReference>
<dbReference type="Gene3D" id="1.25.40.10">
    <property type="entry name" value="Tetratricopeptide repeat domain"/>
    <property type="match status" value="1"/>
</dbReference>
<evidence type="ECO:0000313" key="8">
    <source>
        <dbReference type="EMBL" id="OQV13160.1"/>
    </source>
</evidence>
<evidence type="ECO:0000256" key="7">
    <source>
        <dbReference type="SAM" id="MobiDB-lite"/>
    </source>
</evidence>
<evidence type="ECO:0000256" key="1">
    <source>
        <dbReference type="ARBA" id="ARBA00004496"/>
    </source>
</evidence>
<dbReference type="PANTHER" id="PTHR44554:SF1">
    <property type="entry name" value="LRP2-BINDING PROTEIN"/>
    <property type="match status" value="1"/>
</dbReference>
<name>A0A1W0WD84_HYPEX</name>
<feature type="region of interest" description="Disordered" evidence="7">
    <location>
        <begin position="114"/>
        <end position="149"/>
    </location>
</feature>